<dbReference type="RefSeq" id="WP_263279983.1">
    <property type="nucleotide sequence ID" value="NZ_JBEOYA010000085.1"/>
</dbReference>
<evidence type="ECO:0000313" key="2">
    <source>
        <dbReference type="EMBL" id="MER6433346.1"/>
    </source>
</evidence>
<accession>A0ABV1UIG3</accession>
<gene>
    <name evidence="2" type="ORF">ABT272_37320</name>
</gene>
<evidence type="ECO:0008006" key="4">
    <source>
        <dbReference type="Google" id="ProtNLM"/>
    </source>
</evidence>
<keyword evidence="3" id="KW-1185">Reference proteome</keyword>
<dbReference type="EMBL" id="JBEPAZ010000057">
    <property type="protein sequence ID" value="MER6433346.1"/>
    <property type="molecule type" value="Genomic_DNA"/>
</dbReference>
<dbReference type="Proteomes" id="UP001470023">
    <property type="component" value="Unassembled WGS sequence"/>
</dbReference>
<feature type="chain" id="PRO_5046042895" description="Secreted protein" evidence="1">
    <location>
        <begin position="30"/>
        <end position="136"/>
    </location>
</feature>
<reference evidence="2 3" key="1">
    <citation type="submission" date="2024-06" db="EMBL/GenBank/DDBJ databases">
        <title>The Natural Products Discovery Center: Release of the First 8490 Sequenced Strains for Exploring Actinobacteria Biosynthetic Diversity.</title>
        <authorList>
            <person name="Kalkreuter E."/>
            <person name="Kautsar S.A."/>
            <person name="Yang D."/>
            <person name="Bader C.D."/>
            <person name="Teijaro C.N."/>
            <person name="Fluegel L."/>
            <person name="Davis C.M."/>
            <person name="Simpson J.R."/>
            <person name="Lauterbach L."/>
            <person name="Steele A.D."/>
            <person name="Gui C."/>
            <person name="Meng S."/>
            <person name="Li G."/>
            <person name="Viehrig K."/>
            <person name="Ye F."/>
            <person name="Su P."/>
            <person name="Kiefer A.F."/>
            <person name="Nichols A."/>
            <person name="Cepeda A.J."/>
            <person name="Yan W."/>
            <person name="Fan B."/>
            <person name="Jiang Y."/>
            <person name="Adhikari A."/>
            <person name="Zheng C.-J."/>
            <person name="Schuster L."/>
            <person name="Cowan T.M."/>
            <person name="Smanski M.J."/>
            <person name="Chevrette M.G."/>
            <person name="De Carvalho L.P.S."/>
            <person name="Shen B."/>
        </authorList>
    </citation>
    <scope>NUCLEOTIDE SEQUENCE [LARGE SCALE GENOMIC DNA]</scope>
    <source>
        <strain evidence="2 3">NPDC001166</strain>
    </source>
</reference>
<organism evidence="2 3">
    <name type="scientific">Streptomyces sp. 900105245</name>
    <dbReference type="NCBI Taxonomy" id="3154379"/>
    <lineage>
        <taxon>Bacteria</taxon>
        <taxon>Bacillati</taxon>
        <taxon>Actinomycetota</taxon>
        <taxon>Actinomycetes</taxon>
        <taxon>Kitasatosporales</taxon>
        <taxon>Streptomycetaceae</taxon>
        <taxon>Streptomyces</taxon>
    </lineage>
</organism>
<keyword evidence="1" id="KW-0732">Signal</keyword>
<feature type="signal peptide" evidence="1">
    <location>
        <begin position="1"/>
        <end position="29"/>
    </location>
</feature>
<sequence length="136" mass="13915">MSIGKAVTASLFSTLLLGGVLAAAPAAQAQTSGETGPLSCYGSAKSYSKPAGNRWYPQGGPYLTATTNCADINIKPNTTTSIAVCWLPSSGGSYCQGSYKTAPAGQWTVVATDVRDGTHFYFDFGSTAANSGVWAA</sequence>
<evidence type="ECO:0000313" key="3">
    <source>
        <dbReference type="Proteomes" id="UP001470023"/>
    </source>
</evidence>
<evidence type="ECO:0000256" key="1">
    <source>
        <dbReference type="SAM" id="SignalP"/>
    </source>
</evidence>
<protein>
    <recommendedName>
        <fullName evidence="4">Secreted protein</fullName>
    </recommendedName>
</protein>
<comment type="caution">
    <text evidence="2">The sequence shown here is derived from an EMBL/GenBank/DDBJ whole genome shotgun (WGS) entry which is preliminary data.</text>
</comment>
<proteinExistence type="predicted"/>
<name>A0ABV1UIG3_9ACTN</name>